<dbReference type="GeneID" id="26099692"/>
<dbReference type="EMBL" id="CP013011">
    <property type="protein sequence ID" value="ALL01398.1"/>
    <property type="molecule type" value="Genomic_DNA"/>
</dbReference>
<dbReference type="AlphaFoldDB" id="A0A0P0N4A2"/>
<keyword evidence="5" id="KW-1185">Reference proteome</keyword>
<gene>
    <name evidence="3" type="ORF">Pdsh_06605</name>
    <name evidence="2" type="ORF">Pdsh_06820</name>
    <name evidence="1" type="ORF">Pyrde_1352</name>
</gene>
<accession>A0A0P0N4A2</accession>
<protein>
    <submittedName>
        <fullName evidence="1">Uncharacterized protein</fullName>
    </submittedName>
</protein>
<dbReference type="RefSeq" id="WP_055409341.1">
    <property type="nucleotide sequence ID" value="NZ_CP013011.1"/>
</dbReference>
<proteinExistence type="predicted"/>
<organism evidence="1 4">
    <name type="scientific">Pyrodictium delaneyi</name>
    <dbReference type="NCBI Taxonomy" id="1273541"/>
    <lineage>
        <taxon>Archaea</taxon>
        <taxon>Thermoproteota</taxon>
        <taxon>Thermoprotei</taxon>
        <taxon>Desulfurococcales</taxon>
        <taxon>Pyrodictiaceae</taxon>
        <taxon>Pyrodictium</taxon>
    </lineage>
</organism>
<dbReference type="Proteomes" id="UP000196694">
    <property type="component" value="Unassembled WGS sequence"/>
</dbReference>
<evidence type="ECO:0000313" key="4">
    <source>
        <dbReference type="Proteomes" id="UP000058613"/>
    </source>
</evidence>
<evidence type="ECO:0000313" key="2">
    <source>
        <dbReference type="EMBL" id="OWJ54503.1"/>
    </source>
</evidence>
<sequence>MGRLYREWRRLRDQAGELLGYVVEAEDAGKGEEAWRIYEEWKSWRISYEEAKKRLEQLLAEATAAARA</sequence>
<dbReference type="KEGG" id="pdl:Pyrde_1352"/>
<evidence type="ECO:0000313" key="1">
    <source>
        <dbReference type="EMBL" id="ALL01398.1"/>
    </source>
</evidence>
<reference evidence="2 5" key="2">
    <citation type="submission" date="2017-05" db="EMBL/GenBank/DDBJ databases">
        <title>The draft genome of the hyperthermophilic archaeon 'Pyrodictium delaneyi strain Hulk', an iron and nitrate reducer, reveals the capacity for sulfate reduction.</title>
        <authorList>
            <person name="Demey L.M."/>
            <person name="Miller C."/>
            <person name="Manzella M."/>
            <person name="Reguera G."/>
            <person name="Kashefi K."/>
        </authorList>
    </citation>
    <scope>NUCLEOTIDE SEQUENCE [LARGE SCALE GENOMIC DNA]</scope>
    <source>
        <strain evidence="2 5">Hulk</strain>
    </source>
</reference>
<evidence type="ECO:0000313" key="3">
    <source>
        <dbReference type="EMBL" id="OWJ54683.1"/>
    </source>
</evidence>
<dbReference type="EMBL" id="NCQP01000005">
    <property type="protein sequence ID" value="OWJ54503.1"/>
    <property type="molecule type" value="Genomic_DNA"/>
</dbReference>
<dbReference type="EMBL" id="NCQP01000003">
    <property type="protein sequence ID" value="OWJ54683.1"/>
    <property type="molecule type" value="Genomic_DNA"/>
</dbReference>
<name>A0A0P0N4A2_9CREN</name>
<evidence type="ECO:0000313" key="5">
    <source>
        <dbReference type="Proteomes" id="UP000196694"/>
    </source>
</evidence>
<dbReference type="Proteomes" id="UP000058613">
    <property type="component" value="Chromosome"/>
</dbReference>
<reference evidence="1 4" key="1">
    <citation type="submission" date="2015-10" db="EMBL/GenBank/DDBJ databases">
        <title>Complete genome sequence of hyperthermophilic archaeon Pyrodictium delaneyi Su06.</title>
        <authorList>
            <person name="Jung J.-H."/>
            <person name="Lin J."/>
            <person name="Holden J.F."/>
            <person name="Park C.-S."/>
        </authorList>
    </citation>
    <scope>NUCLEOTIDE SEQUENCE [LARGE SCALE GENOMIC DNA]</scope>
    <source>
        <strain evidence="1 4">Su06</strain>
    </source>
</reference>